<dbReference type="AlphaFoldDB" id="C1DZ76"/>
<dbReference type="GeneID" id="8241002"/>
<organism evidence="2 3">
    <name type="scientific">Micromonas commoda (strain RCC299 / NOUM17 / CCMP2709)</name>
    <name type="common">Picoplanktonic green alga</name>
    <dbReference type="NCBI Taxonomy" id="296587"/>
    <lineage>
        <taxon>Eukaryota</taxon>
        <taxon>Viridiplantae</taxon>
        <taxon>Chlorophyta</taxon>
        <taxon>Mamiellophyceae</taxon>
        <taxon>Mamiellales</taxon>
        <taxon>Mamiellaceae</taxon>
        <taxon>Micromonas</taxon>
    </lineage>
</organism>
<name>C1DZ76_MICCC</name>
<dbReference type="KEGG" id="mis:MICPUN_55689"/>
<keyword evidence="3" id="KW-1185">Reference proteome</keyword>
<protein>
    <submittedName>
        <fullName evidence="2">4-diphosphocytidyl-2c-methyl-d-erythritol synthase</fullName>
    </submittedName>
</protein>
<feature type="compositionally biased region" description="Gly residues" evidence="1">
    <location>
        <begin position="209"/>
        <end position="222"/>
    </location>
</feature>
<dbReference type="InterPro" id="IPR018294">
    <property type="entry name" value="ISPD_synthase_CS"/>
</dbReference>
<feature type="region of interest" description="Disordered" evidence="1">
    <location>
        <begin position="207"/>
        <end position="243"/>
    </location>
</feature>
<reference evidence="2 3" key="1">
    <citation type="journal article" date="2009" name="Science">
        <title>Green evolution and dynamic adaptations revealed by genomes of the marine picoeukaryotes Micromonas.</title>
        <authorList>
            <person name="Worden A.Z."/>
            <person name="Lee J.H."/>
            <person name="Mock T."/>
            <person name="Rouze P."/>
            <person name="Simmons M.P."/>
            <person name="Aerts A.L."/>
            <person name="Allen A.E."/>
            <person name="Cuvelier M.L."/>
            <person name="Derelle E."/>
            <person name="Everett M.V."/>
            <person name="Foulon E."/>
            <person name="Grimwood J."/>
            <person name="Gundlach H."/>
            <person name="Henrissat B."/>
            <person name="Napoli C."/>
            <person name="McDonald S.M."/>
            <person name="Parker M.S."/>
            <person name="Rombauts S."/>
            <person name="Salamov A."/>
            <person name="Von Dassow P."/>
            <person name="Badger J.H."/>
            <person name="Coutinho P.M."/>
            <person name="Demir E."/>
            <person name="Dubchak I."/>
            <person name="Gentemann C."/>
            <person name="Eikrem W."/>
            <person name="Gready J.E."/>
            <person name="John U."/>
            <person name="Lanier W."/>
            <person name="Lindquist E.A."/>
            <person name="Lucas S."/>
            <person name="Mayer K.F."/>
            <person name="Moreau H."/>
            <person name="Not F."/>
            <person name="Otillar R."/>
            <person name="Panaud O."/>
            <person name="Pangilinan J."/>
            <person name="Paulsen I."/>
            <person name="Piegu B."/>
            <person name="Poliakov A."/>
            <person name="Robbens S."/>
            <person name="Schmutz J."/>
            <person name="Toulza E."/>
            <person name="Wyss T."/>
            <person name="Zelensky A."/>
            <person name="Zhou K."/>
            <person name="Armbrust E.V."/>
            <person name="Bhattacharya D."/>
            <person name="Goodenough U.W."/>
            <person name="Van de Peer Y."/>
            <person name="Grigoriev I.V."/>
        </authorList>
    </citation>
    <scope>NUCLEOTIDE SEQUENCE [LARGE SCALE GENOMIC DNA]</scope>
    <source>
        <strain evidence="3">RCC299 / NOUM17</strain>
    </source>
</reference>
<dbReference type="PROSITE" id="PS01295">
    <property type="entry name" value="ISPD"/>
    <property type="match status" value="1"/>
</dbReference>
<dbReference type="GO" id="GO:0008299">
    <property type="term" value="P:isoprenoid biosynthetic process"/>
    <property type="evidence" value="ECO:0007669"/>
    <property type="project" value="InterPro"/>
</dbReference>
<dbReference type="EMBL" id="CP001323">
    <property type="protein sequence ID" value="ACO61065.1"/>
    <property type="molecule type" value="Genomic_DNA"/>
</dbReference>
<dbReference type="RefSeq" id="XP_002499807.1">
    <property type="nucleotide sequence ID" value="XM_002499761.1"/>
</dbReference>
<proteinExistence type="predicted"/>
<sequence>MRALSGVGASSSGLRPRAVAPRRSRSFLAAAASDGVDDARASAAAARLARFIPSTLDASWLVRREPRIATEDAEDVVRRLVAVRAETSLAGVELDALLGVWPDSKVPTSSSRPLPSLFSPRAAASLRARIAALEAAFPGADVRSLVVSQPEVLTHDVARVRLVADAVRAAGKAIPRWIDANPSLVLKLMQSDAAFYYVLDMPAEVTRQSGGGSRGKGRGGGDGWDDDEPVWTKVGVFPSRPKR</sequence>
<evidence type="ECO:0000313" key="2">
    <source>
        <dbReference type="EMBL" id="ACO61065.1"/>
    </source>
</evidence>
<evidence type="ECO:0000256" key="1">
    <source>
        <dbReference type="SAM" id="MobiDB-lite"/>
    </source>
</evidence>
<evidence type="ECO:0000313" key="3">
    <source>
        <dbReference type="Proteomes" id="UP000002009"/>
    </source>
</evidence>
<dbReference type="GO" id="GO:0003824">
    <property type="term" value="F:catalytic activity"/>
    <property type="evidence" value="ECO:0007669"/>
    <property type="project" value="InterPro"/>
</dbReference>
<dbReference type="InParanoid" id="C1DZ76"/>
<accession>C1DZ76</accession>
<dbReference type="Proteomes" id="UP000002009">
    <property type="component" value="Chromosome 2"/>
</dbReference>
<gene>
    <name evidence="2" type="ORF">MICPUN_55689</name>
</gene>